<evidence type="ECO:0000256" key="5">
    <source>
        <dbReference type="ARBA" id="ARBA00022490"/>
    </source>
</evidence>
<dbReference type="GO" id="GO:0030488">
    <property type="term" value="P:tRNA methylation"/>
    <property type="evidence" value="ECO:0007669"/>
    <property type="project" value="UniProtKB-UniRule"/>
</dbReference>
<evidence type="ECO:0000256" key="8">
    <source>
        <dbReference type="ARBA" id="ARBA00022691"/>
    </source>
</evidence>
<dbReference type="OrthoDB" id="10047021at2759"/>
<reference evidence="12 13" key="1">
    <citation type="submission" date="2017-04" db="EMBL/GenBank/DDBJ databases">
        <title>Genome sequencing of [Candida] sorbophila.</title>
        <authorList>
            <person name="Ahn J.O."/>
        </authorList>
    </citation>
    <scope>NUCLEOTIDE SEQUENCE [LARGE SCALE GENOMIC DNA]</scope>
    <source>
        <strain evidence="12 13">DS02</strain>
    </source>
</reference>
<evidence type="ECO:0000256" key="9">
    <source>
        <dbReference type="ARBA" id="ARBA00022694"/>
    </source>
</evidence>
<dbReference type="RefSeq" id="XP_024662998.1">
    <property type="nucleotide sequence ID" value="XM_024807230.1"/>
</dbReference>
<dbReference type="GO" id="GO:0005737">
    <property type="term" value="C:cytoplasm"/>
    <property type="evidence" value="ECO:0007669"/>
    <property type="project" value="UniProtKB-SubCell"/>
</dbReference>
<comment type="similarity">
    <text evidence="2 11">Belongs to the TRM44 family.</text>
</comment>
<keyword evidence="13" id="KW-1185">Reference proteome</keyword>
<comment type="caution">
    <text evidence="12">The sequence shown here is derived from an EMBL/GenBank/DDBJ whole genome shotgun (WGS) entry which is preliminary data.</text>
</comment>
<dbReference type="GeneID" id="36514421"/>
<dbReference type="AlphaFoldDB" id="A0A2T0FDH5"/>
<evidence type="ECO:0000256" key="4">
    <source>
        <dbReference type="ARBA" id="ARBA00017788"/>
    </source>
</evidence>
<keyword evidence="9 11" id="KW-0819">tRNA processing</keyword>
<keyword evidence="5 11" id="KW-0963">Cytoplasm</keyword>
<dbReference type="PANTHER" id="PTHR21210:SF0">
    <property type="entry name" value="TRNA (URACIL-O(2)-)-METHYLTRANSFERASE-RELATED"/>
    <property type="match status" value="1"/>
</dbReference>
<organism evidence="12 13">
    <name type="scientific">Wickerhamiella sorbophila</name>
    <dbReference type="NCBI Taxonomy" id="45607"/>
    <lineage>
        <taxon>Eukaryota</taxon>
        <taxon>Fungi</taxon>
        <taxon>Dikarya</taxon>
        <taxon>Ascomycota</taxon>
        <taxon>Saccharomycotina</taxon>
        <taxon>Dipodascomycetes</taxon>
        <taxon>Dipodascales</taxon>
        <taxon>Trichomonascaceae</taxon>
        <taxon>Wickerhamiella</taxon>
    </lineage>
</organism>
<evidence type="ECO:0000256" key="1">
    <source>
        <dbReference type="ARBA" id="ARBA00004496"/>
    </source>
</evidence>
<dbReference type="InterPro" id="IPR011671">
    <property type="entry name" value="tRNA_uracil_MeTrfase"/>
</dbReference>
<evidence type="ECO:0000256" key="11">
    <source>
        <dbReference type="RuleBase" id="RU368004"/>
    </source>
</evidence>
<evidence type="ECO:0000313" key="12">
    <source>
        <dbReference type="EMBL" id="PRT53052.1"/>
    </source>
</evidence>
<proteinExistence type="inferred from homology"/>
<name>A0A2T0FDH5_9ASCO</name>
<comment type="subcellular location">
    <subcellularLocation>
        <location evidence="1 11">Cytoplasm</location>
    </subcellularLocation>
</comment>
<evidence type="ECO:0000256" key="6">
    <source>
        <dbReference type="ARBA" id="ARBA00022603"/>
    </source>
</evidence>
<sequence length="492" mass="55763">MPARKAKKKRLIEPLDIRSQASPLGQFWQPLFELPVTFPRIYFDVAMGNVIRNPNVNSTVLMRADIYQEMVNDTIHYSKTRKVDLADNWLTHNLSDTEPRLYTIPGYHVSSYVVRRNVPRNPSRDSVTNQTCALYTDLTDSDRLVVYVAHLLTPDACPFYLPLARAVALLYHVDHRGATCSVHYMLYENTPPLLARDANDRLIRVGLHLLNTCVKHSMGSQSGYTKRVSHDQVVDRIEFQDRYIALKHKYSASLMANWVEKTDPTKHIFEDLGIAAFLIQLWGSMYKSPSDFEFVDLGCGNGLLVHILVSEGYRGRGIDARKRKSWETYPKNVQECLHEQLVVPAVLKNDLPEFDAQDPYLHFVEGASENTFYVGNHSDELTLWLPLLDRPFIAIPCCSHNLSGSKHRFVTPGQAQVSEYAALVDKVAQLAEKAGWKVEQEMLRIPSTRNAAIIGRKKFGPPADIAKIVADEGGAKAWVETTRQLRHTISGH</sequence>
<dbReference type="STRING" id="45607.A0A2T0FDH5"/>
<evidence type="ECO:0000256" key="2">
    <source>
        <dbReference type="ARBA" id="ARBA00009056"/>
    </source>
</evidence>
<gene>
    <name evidence="12" type="ORF">B9G98_00672</name>
</gene>
<accession>A0A2T0FDH5</accession>
<keyword evidence="6 11" id="KW-0489">Methyltransferase</keyword>
<dbReference type="EMBL" id="NDIQ01000001">
    <property type="protein sequence ID" value="PRT53052.1"/>
    <property type="molecule type" value="Genomic_DNA"/>
</dbReference>
<dbReference type="Pfam" id="PF07757">
    <property type="entry name" value="AdoMet_MTase"/>
    <property type="match status" value="1"/>
</dbReference>
<comment type="catalytic activity">
    <reaction evidence="10 11">
        <text>uridine(44) in tRNA(Ser) + S-adenosyl-L-methionine = 2'-O-methyluridine(44) in tRNA(Ser) + S-adenosyl-L-homocysteine + H(+)</text>
        <dbReference type="Rhea" id="RHEA:43100"/>
        <dbReference type="Rhea" id="RHEA-COMP:10339"/>
        <dbReference type="Rhea" id="RHEA-COMP:10340"/>
        <dbReference type="ChEBI" id="CHEBI:15378"/>
        <dbReference type="ChEBI" id="CHEBI:57856"/>
        <dbReference type="ChEBI" id="CHEBI:59789"/>
        <dbReference type="ChEBI" id="CHEBI:65315"/>
        <dbReference type="ChEBI" id="CHEBI:74478"/>
        <dbReference type="EC" id="2.1.1.211"/>
    </reaction>
</comment>
<evidence type="ECO:0000256" key="3">
    <source>
        <dbReference type="ARBA" id="ARBA00012795"/>
    </source>
</evidence>
<dbReference type="PANTHER" id="PTHR21210">
    <property type="entry name" value="TRNA (URACIL-O(2)-)-METHYLTRANSFERASE-RELATED"/>
    <property type="match status" value="1"/>
</dbReference>
<evidence type="ECO:0000256" key="10">
    <source>
        <dbReference type="ARBA" id="ARBA00047957"/>
    </source>
</evidence>
<keyword evidence="7 11" id="KW-0808">Transferase</keyword>
<evidence type="ECO:0000256" key="7">
    <source>
        <dbReference type="ARBA" id="ARBA00022679"/>
    </source>
</evidence>
<comment type="function">
    <text evidence="11">Adenosyl-L-methionine (AdoMet)-dependent tRNA (uracil-O(2)-)-methyltransferase.</text>
</comment>
<protein>
    <recommendedName>
        <fullName evidence="4 11">tRNA (uracil-O(2)-)-methyltransferase</fullName>
        <ecNumber evidence="3 11">2.1.1.211</ecNumber>
    </recommendedName>
</protein>
<dbReference type="Proteomes" id="UP000238350">
    <property type="component" value="Unassembled WGS sequence"/>
</dbReference>
<dbReference type="EC" id="2.1.1.211" evidence="3 11"/>
<keyword evidence="8 11" id="KW-0949">S-adenosyl-L-methionine</keyword>
<evidence type="ECO:0000313" key="13">
    <source>
        <dbReference type="Proteomes" id="UP000238350"/>
    </source>
</evidence>
<dbReference type="GO" id="GO:0141101">
    <property type="term" value="F:tRNA(Ser) (uridine(44)-2'-O-)-methyltransferase activity"/>
    <property type="evidence" value="ECO:0007669"/>
    <property type="project" value="UniProtKB-EC"/>
</dbReference>